<evidence type="ECO:0000313" key="1">
    <source>
        <dbReference type="EMBL" id="KAK9777642.1"/>
    </source>
</evidence>
<dbReference type="Proteomes" id="UP001465668">
    <property type="component" value="Unassembled WGS sequence"/>
</dbReference>
<protein>
    <submittedName>
        <fullName evidence="1">SnoaL-like domain-containing protein</fullName>
    </submittedName>
</protein>
<comment type="caution">
    <text evidence="1">The sequence shown here is derived from an EMBL/GenBank/DDBJ whole genome shotgun (WGS) entry which is preliminary data.</text>
</comment>
<dbReference type="EMBL" id="JARVKM010000020">
    <property type="protein sequence ID" value="KAK9777642.1"/>
    <property type="molecule type" value="Genomic_DNA"/>
</dbReference>
<organism evidence="1 2">
    <name type="scientific">Seiridium cardinale</name>
    <dbReference type="NCBI Taxonomy" id="138064"/>
    <lineage>
        <taxon>Eukaryota</taxon>
        <taxon>Fungi</taxon>
        <taxon>Dikarya</taxon>
        <taxon>Ascomycota</taxon>
        <taxon>Pezizomycotina</taxon>
        <taxon>Sordariomycetes</taxon>
        <taxon>Xylariomycetidae</taxon>
        <taxon>Amphisphaeriales</taxon>
        <taxon>Sporocadaceae</taxon>
        <taxon>Seiridium</taxon>
    </lineage>
</organism>
<sequence length="210" mass="22843">MIPDITLGAMQQCAKNVVLGLNYPASLFPSWAFFFDESHKTLVGHCCQSRVQDSSFPSASYGLLVSRGFTVSFRGVTDSLPKIQPNEPGQQAWIYEDIAAIWDGYAMVTDSGKAINQVVALTSLAFTSNGWKISVISGIEWGTDDPTPPFCSEVRPEIMKPIDAPCSPSFRIHTGTSFRSGFLPSAGNTRSRPLAEREVATMEGSIERLG</sequence>
<evidence type="ECO:0000313" key="2">
    <source>
        <dbReference type="Proteomes" id="UP001465668"/>
    </source>
</evidence>
<accession>A0ABR2XV30</accession>
<gene>
    <name evidence="1" type="ORF">SCAR479_05690</name>
</gene>
<reference evidence="1 2" key="1">
    <citation type="submission" date="2024-02" db="EMBL/GenBank/DDBJ databases">
        <title>First draft genome assembly of two strains of Seiridium cardinale.</title>
        <authorList>
            <person name="Emiliani G."/>
            <person name="Scali E."/>
        </authorList>
    </citation>
    <scope>NUCLEOTIDE SEQUENCE [LARGE SCALE GENOMIC DNA]</scope>
    <source>
        <strain evidence="1 2">BM-138-000479</strain>
    </source>
</reference>
<proteinExistence type="predicted"/>
<name>A0ABR2XV30_9PEZI</name>
<keyword evidence="2" id="KW-1185">Reference proteome</keyword>